<accession>A0A511YRJ8</accession>
<dbReference type="Proteomes" id="UP000321863">
    <property type="component" value="Unassembled WGS sequence"/>
</dbReference>
<dbReference type="InterPro" id="IPR051447">
    <property type="entry name" value="Lipoprotein-release_system"/>
</dbReference>
<evidence type="ECO:0000256" key="4">
    <source>
        <dbReference type="ARBA" id="ARBA00022692"/>
    </source>
</evidence>
<dbReference type="GO" id="GO:0044874">
    <property type="term" value="P:lipoprotein localization to outer membrane"/>
    <property type="evidence" value="ECO:0007669"/>
    <property type="project" value="TreeGrafter"/>
</dbReference>
<keyword evidence="4 7" id="KW-0812">Transmembrane</keyword>
<evidence type="ECO:0000313" key="11">
    <source>
        <dbReference type="Proteomes" id="UP000321863"/>
    </source>
</evidence>
<keyword evidence="6 7" id="KW-0472">Membrane</keyword>
<evidence type="ECO:0000259" key="8">
    <source>
        <dbReference type="Pfam" id="PF02687"/>
    </source>
</evidence>
<evidence type="ECO:0000256" key="7">
    <source>
        <dbReference type="SAM" id="Phobius"/>
    </source>
</evidence>
<feature type="transmembrane region" description="Helical" evidence="7">
    <location>
        <begin position="333"/>
        <end position="362"/>
    </location>
</feature>
<organism evidence="10 11">
    <name type="scientific">Chryseobacterium hagamense</name>
    <dbReference type="NCBI Taxonomy" id="395935"/>
    <lineage>
        <taxon>Bacteria</taxon>
        <taxon>Pseudomonadati</taxon>
        <taxon>Bacteroidota</taxon>
        <taxon>Flavobacteriia</taxon>
        <taxon>Flavobacteriales</taxon>
        <taxon>Weeksellaceae</taxon>
        <taxon>Chryseobacterium group</taxon>
        <taxon>Chryseobacterium</taxon>
    </lineage>
</organism>
<dbReference type="Pfam" id="PF02687">
    <property type="entry name" value="FtsX"/>
    <property type="match status" value="1"/>
</dbReference>
<evidence type="ECO:0000256" key="6">
    <source>
        <dbReference type="ARBA" id="ARBA00023136"/>
    </source>
</evidence>
<evidence type="ECO:0000259" key="9">
    <source>
        <dbReference type="Pfam" id="PF12704"/>
    </source>
</evidence>
<keyword evidence="3" id="KW-1003">Cell membrane</keyword>
<gene>
    <name evidence="10" type="ORF">CHA01nite_35510</name>
</gene>
<dbReference type="GO" id="GO:0098797">
    <property type="term" value="C:plasma membrane protein complex"/>
    <property type="evidence" value="ECO:0007669"/>
    <property type="project" value="TreeGrafter"/>
</dbReference>
<comment type="subcellular location">
    <subcellularLocation>
        <location evidence="1">Cell membrane</location>
        <topology evidence="1">Multi-pass membrane protein</topology>
    </subcellularLocation>
</comment>
<sequence>MKNIAFYIASRYLLSKKGSTAVTFITWLAVGAMTVAVTAMFVIISVFSGLEDLNKDLISNLHADLTIKSTSGKTLNDLDRITSVLKNNKEISHFSRVIEEKVYISFNGKGDIAYLRGVDSAYTKVNPIDKEVFFGTYPGFKYSNEVLMENSLDIRLSVPVSTENGYATIFMPKPGTGIINKEEDIYNKKDILVTGLFPGKDQLDNYIIAPIELTEELLSLPKHSAYQIVIRLKNPENADAVKQQLTTSLGGSLKGEKMPAGKQLEIKTKQEENAAFWKMINTEKLFIYLIFALVIFITTFNLAGAIIILQLDKKEQAKSLVSLGFPLSHLRQVYFYTGILIVVLGIISGLILGTGLCYFQQYTEFFKANESLPFPVKIVGRNYLTVALTASLFGFGISWAFSKISKDYITKN</sequence>
<dbReference type="PANTHER" id="PTHR30489:SF0">
    <property type="entry name" value="LIPOPROTEIN-RELEASING SYSTEM TRANSMEMBRANE PROTEIN LOLE"/>
    <property type="match status" value="1"/>
</dbReference>
<dbReference type="PANTHER" id="PTHR30489">
    <property type="entry name" value="LIPOPROTEIN-RELEASING SYSTEM TRANSMEMBRANE PROTEIN LOLE"/>
    <property type="match status" value="1"/>
</dbReference>
<comment type="similarity">
    <text evidence="2">Belongs to the ABC-4 integral membrane protein family. LolC/E subfamily.</text>
</comment>
<evidence type="ECO:0000256" key="1">
    <source>
        <dbReference type="ARBA" id="ARBA00004651"/>
    </source>
</evidence>
<protein>
    <submittedName>
        <fullName evidence="10">Membrane protein</fullName>
    </submittedName>
</protein>
<feature type="transmembrane region" description="Helical" evidence="7">
    <location>
        <begin position="382"/>
        <end position="401"/>
    </location>
</feature>
<dbReference type="RefSeq" id="WP_146943933.1">
    <property type="nucleotide sequence ID" value="NZ_BJYJ01000033.1"/>
</dbReference>
<comment type="caution">
    <text evidence="10">The sequence shown here is derived from an EMBL/GenBank/DDBJ whole genome shotgun (WGS) entry which is preliminary data.</text>
</comment>
<feature type="domain" description="ABC3 transporter permease C-terminal" evidence="8">
    <location>
        <begin position="289"/>
        <end position="403"/>
    </location>
</feature>
<evidence type="ECO:0000256" key="3">
    <source>
        <dbReference type="ARBA" id="ARBA00022475"/>
    </source>
</evidence>
<dbReference type="InterPro" id="IPR025857">
    <property type="entry name" value="MacB_PCD"/>
</dbReference>
<reference evidence="10 11" key="1">
    <citation type="submission" date="2019-07" db="EMBL/GenBank/DDBJ databases">
        <title>Whole genome shotgun sequence of Chryseobacterium hagamense NBRC 105253.</title>
        <authorList>
            <person name="Hosoyama A."/>
            <person name="Uohara A."/>
            <person name="Ohji S."/>
            <person name="Ichikawa N."/>
        </authorList>
    </citation>
    <scope>NUCLEOTIDE SEQUENCE [LARGE SCALE GENOMIC DNA]</scope>
    <source>
        <strain evidence="10 11">NBRC 105253</strain>
    </source>
</reference>
<dbReference type="OrthoDB" id="1522724at2"/>
<dbReference type="EMBL" id="BJYJ01000033">
    <property type="protein sequence ID" value="GEN77811.1"/>
    <property type="molecule type" value="Genomic_DNA"/>
</dbReference>
<evidence type="ECO:0000313" key="10">
    <source>
        <dbReference type="EMBL" id="GEN77811.1"/>
    </source>
</evidence>
<dbReference type="AlphaFoldDB" id="A0A511YRJ8"/>
<evidence type="ECO:0000256" key="5">
    <source>
        <dbReference type="ARBA" id="ARBA00022989"/>
    </source>
</evidence>
<name>A0A511YRJ8_9FLAO</name>
<keyword evidence="11" id="KW-1185">Reference proteome</keyword>
<proteinExistence type="inferred from homology"/>
<dbReference type="InterPro" id="IPR003838">
    <property type="entry name" value="ABC3_permease_C"/>
</dbReference>
<dbReference type="Pfam" id="PF12704">
    <property type="entry name" value="MacB_PCD"/>
    <property type="match status" value="1"/>
</dbReference>
<feature type="domain" description="MacB-like periplasmic core" evidence="9">
    <location>
        <begin position="26"/>
        <end position="247"/>
    </location>
</feature>
<feature type="transmembrane region" description="Helical" evidence="7">
    <location>
        <begin position="285"/>
        <end position="312"/>
    </location>
</feature>
<keyword evidence="5 7" id="KW-1133">Transmembrane helix</keyword>
<evidence type="ECO:0000256" key="2">
    <source>
        <dbReference type="ARBA" id="ARBA00005236"/>
    </source>
</evidence>
<feature type="transmembrane region" description="Helical" evidence="7">
    <location>
        <begin position="21"/>
        <end position="47"/>
    </location>
</feature>